<dbReference type="InterPro" id="IPR036282">
    <property type="entry name" value="Glutathione-S-Trfase_C_sf"/>
</dbReference>
<evidence type="ECO:0000313" key="2">
    <source>
        <dbReference type="EMBL" id="KAG0289523.1"/>
    </source>
</evidence>
<dbReference type="Gene3D" id="1.20.1050.10">
    <property type="match status" value="1"/>
</dbReference>
<dbReference type="Proteomes" id="UP001194696">
    <property type="component" value="Unassembled WGS sequence"/>
</dbReference>
<accession>A0ABQ7K265</accession>
<dbReference type="SFLD" id="SFLDS00019">
    <property type="entry name" value="Glutathione_Transferase_(cytos"/>
    <property type="match status" value="1"/>
</dbReference>
<dbReference type="Pfam" id="PF13409">
    <property type="entry name" value="GST_N_2"/>
    <property type="match status" value="1"/>
</dbReference>
<dbReference type="PANTHER" id="PTHR11571">
    <property type="entry name" value="GLUTATHIONE S-TRANSFERASE"/>
    <property type="match status" value="1"/>
</dbReference>
<organism evidence="2 3">
    <name type="scientific">Linnemannia gamsii</name>
    <dbReference type="NCBI Taxonomy" id="64522"/>
    <lineage>
        <taxon>Eukaryota</taxon>
        <taxon>Fungi</taxon>
        <taxon>Fungi incertae sedis</taxon>
        <taxon>Mucoromycota</taxon>
        <taxon>Mortierellomycotina</taxon>
        <taxon>Mortierellomycetes</taxon>
        <taxon>Mortierellales</taxon>
        <taxon>Mortierellaceae</taxon>
        <taxon>Linnemannia</taxon>
    </lineage>
</organism>
<keyword evidence="3" id="KW-1185">Reference proteome</keyword>
<dbReference type="EMBL" id="JAAAIM010000343">
    <property type="protein sequence ID" value="KAG0289523.1"/>
    <property type="molecule type" value="Genomic_DNA"/>
</dbReference>
<dbReference type="InterPro" id="IPR004046">
    <property type="entry name" value="GST_C"/>
</dbReference>
<dbReference type="InterPro" id="IPR050213">
    <property type="entry name" value="GST_superfamily"/>
</dbReference>
<sequence>MTAQTLNNDSTFALHYMKAMGRAVTIRVMLHLKGVNYTNKVITAEEVAADRAALPFGQVPVLIETKADGTTLELGESLSIEHYLAEKFGWLGSTPEEAATLKSISLNIFFSLYNNCFVAKVPIHEAIADPTSLFNTKALPLFIATHERWLWKNGNNGHFFGDKLTYPDLTMLHWIRLFEGLGVKLDENSPIKKVEKTVKALEEWKGKYDAFHPFSSIDTI</sequence>
<evidence type="ECO:0000259" key="1">
    <source>
        <dbReference type="PROSITE" id="PS50404"/>
    </source>
</evidence>
<dbReference type="SUPFAM" id="SSF52833">
    <property type="entry name" value="Thioredoxin-like"/>
    <property type="match status" value="1"/>
</dbReference>
<name>A0ABQ7K265_9FUNG</name>
<dbReference type="PANTHER" id="PTHR11571:SF150">
    <property type="entry name" value="GLUTATHIONE S-TRANSFERASE"/>
    <property type="match status" value="1"/>
</dbReference>
<evidence type="ECO:0000313" key="3">
    <source>
        <dbReference type="Proteomes" id="UP001194696"/>
    </source>
</evidence>
<reference evidence="2 3" key="1">
    <citation type="journal article" date="2020" name="Fungal Divers.">
        <title>Resolving the Mortierellaceae phylogeny through synthesis of multi-gene phylogenetics and phylogenomics.</title>
        <authorList>
            <person name="Vandepol N."/>
            <person name="Liber J."/>
            <person name="Desiro A."/>
            <person name="Na H."/>
            <person name="Kennedy M."/>
            <person name="Barry K."/>
            <person name="Grigoriev I.V."/>
            <person name="Miller A.N."/>
            <person name="O'Donnell K."/>
            <person name="Stajich J.E."/>
            <person name="Bonito G."/>
        </authorList>
    </citation>
    <scope>NUCLEOTIDE SEQUENCE [LARGE SCALE GENOMIC DNA]</scope>
    <source>
        <strain evidence="2 3">AD045</strain>
    </source>
</reference>
<comment type="caution">
    <text evidence="2">The sequence shown here is derived from an EMBL/GenBank/DDBJ whole genome shotgun (WGS) entry which is preliminary data.</text>
</comment>
<feature type="domain" description="GST N-terminal" evidence="1">
    <location>
        <begin position="10"/>
        <end position="92"/>
    </location>
</feature>
<gene>
    <name evidence="2" type="ORF">BGZ96_006953</name>
</gene>
<dbReference type="PROSITE" id="PS50404">
    <property type="entry name" value="GST_NTER"/>
    <property type="match status" value="1"/>
</dbReference>
<dbReference type="Gene3D" id="3.40.30.10">
    <property type="entry name" value="Glutaredoxin"/>
    <property type="match status" value="1"/>
</dbReference>
<dbReference type="Pfam" id="PF14497">
    <property type="entry name" value="GST_C_3"/>
    <property type="match status" value="1"/>
</dbReference>
<dbReference type="InterPro" id="IPR036249">
    <property type="entry name" value="Thioredoxin-like_sf"/>
</dbReference>
<dbReference type="InterPro" id="IPR004045">
    <property type="entry name" value="Glutathione_S-Trfase_N"/>
</dbReference>
<proteinExistence type="predicted"/>
<protein>
    <recommendedName>
        <fullName evidence="1">GST N-terminal domain-containing protein</fullName>
    </recommendedName>
</protein>
<dbReference type="InterPro" id="IPR040079">
    <property type="entry name" value="Glutathione_S-Trfase"/>
</dbReference>
<dbReference type="SUPFAM" id="SSF47616">
    <property type="entry name" value="GST C-terminal domain-like"/>
    <property type="match status" value="1"/>
</dbReference>